<gene>
    <name evidence="3" type="ORF">LCGC14_2721010</name>
</gene>
<evidence type="ECO:0000313" key="3">
    <source>
        <dbReference type="EMBL" id="KKK90638.1"/>
    </source>
</evidence>
<keyword evidence="1" id="KW-0175">Coiled coil</keyword>
<organism evidence="3">
    <name type="scientific">marine sediment metagenome</name>
    <dbReference type="NCBI Taxonomy" id="412755"/>
    <lineage>
        <taxon>unclassified sequences</taxon>
        <taxon>metagenomes</taxon>
        <taxon>ecological metagenomes</taxon>
    </lineage>
</organism>
<feature type="non-terminal residue" evidence="3">
    <location>
        <position position="1"/>
    </location>
</feature>
<feature type="coiled-coil region" evidence="1">
    <location>
        <begin position="157"/>
        <end position="189"/>
    </location>
</feature>
<feature type="compositionally biased region" description="Basic and acidic residues" evidence="2">
    <location>
        <begin position="117"/>
        <end position="129"/>
    </location>
</feature>
<dbReference type="EMBL" id="LAZR01049007">
    <property type="protein sequence ID" value="KKK90638.1"/>
    <property type="molecule type" value="Genomic_DNA"/>
</dbReference>
<name>A0A0F8ZA71_9ZZZZ</name>
<protein>
    <submittedName>
        <fullName evidence="3">Uncharacterized protein</fullName>
    </submittedName>
</protein>
<reference evidence="3" key="1">
    <citation type="journal article" date="2015" name="Nature">
        <title>Complex archaea that bridge the gap between prokaryotes and eukaryotes.</title>
        <authorList>
            <person name="Spang A."/>
            <person name="Saw J.H."/>
            <person name="Jorgensen S.L."/>
            <person name="Zaremba-Niedzwiedzka K."/>
            <person name="Martijn J."/>
            <person name="Lind A.E."/>
            <person name="van Eijk R."/>
            <person name="Schleper C."/>
            <person name="Guy L."/>
            <person name="Ettema T.J."/>
        </authorList>
    </citation>
    <scope>NUCLEOTIDE SEQUENCE</scope>
</reference>
<feature type="region of interest" description="Disordered" evidence="2">
    <location>
        <begin position="39"/>
        <end position="59"/>
    </location>
</feature>
<evidence type="ECO:0000256" key="1">
    <source>
        <dbReference type="SAM" id="Coils"/>
    </source>
</evidence>
<sequence>AGWVTPRHRRLVMEWWARTRGLPFEEDEYAFVPEAEAKAKKGARGEEDEPAAGQTMDAGVGWKIEKDDDGDWVAIPGGPLPTYKEALEAAKQRQVLAAYAKRPASGADDNGDDEEGERPSRKGGKRGDSIVEKMMMKMVDKMLDGDQGKGSVESETIQRLMDRIDQMDKDRQEERMERLEGMVAQSLARDPWEDYDRISQMKERLGGGAPAVTDQSPAVQLIKDSTDKMDKNVGRLVGIMERIVLRDGDIKLENTRTPEAREDKAAELLETVQDRARSRGLRKAAFGQ</sequence>
<feature type="region of interest" description="Disordered" evidence="2">
    <location>
        <begin position="99"/>
        <end position="129"/>
    </location>
</feature>
<proteinExistence type="predicted"/>
<comment type="caution">
    <text evidence="3">The sequence shown here is derived from an EMBL/GenBank/DDBJ whole genome shotgun (WGS) entry which is preliminary data.</text>
</comment>
<evidence type="ECO:0000256" key="2">
    <source>
        <dbReference type="SAM" id="MobiDB-lite"/>
    </source>
</evidence>
<dbReference type="AlphaFoldDB" id="A0A0F8ZA71"/>
<accession>A0A0F8ZA71</accession>